<dbReference type="GO" id="GO:0004382">
    <property type="term" value="F:GDP phosphatase activity"/>
    <property type="evidence" value="ECO:0007669"/>
    <property type="project" value="TreeGrafter"/>
</dbReference>
<dbReference type="GO" id="GO:0017111">
    <property type="term" value="F:ribonucleoside triphosphate phosphatase activity"/>
    <property type="evidence" value="ECO:0007669"/>
    <property type="project" value="TreeGrafter"/>
</dbReference>
<keyword evidence="7" id="KW-1185">Reference proteome</keyword>
<evidence type="ECO:0000313" key="6">
    <source>
        <dbReference type="Ensembl" id="ENSCRFP00000002994.1"/>
    </source>
</evidence>
<dbReference type="InterPro" id="IPR000407">
    <property type="entry name" value="GDA1_CD39_NTPase"/>
</dbReference>
<keyword evidence="4" id="KW-0067">ATP-binding</keyword>
<feature type="active site" description="Proton acceptor" evidence="3">
    <location>
        <position position="154"/>
    </location>
</feature>
<sequence>GAIRKEPDLLHHSYCRLLGTLPLCLWLYGSLYGIVLDAGSSRTTVYVYEWPAEKENNTGVVSQTFKCNVKGPGISSYESSPGALAKPLDDCLNKVKERIPVHLHKNTSVYLGATAGMRLLRYASPLGKQCLFHLLGDSQPFEFRGAQIITGPEEGVYGWITANYLMGNFLEVCWNEFQPVLKETMGALDLGGASTQISFIPEDPEEHFNSTLQVKLYGYNYNVYTHSYQCYGRDEAEKRLLALLLQKSNTSANVDNPCYPQNYNTALTMKYFFGSLCTQSLRPANYHPNQLVNFHGTGKPGLCQEMVSLLFNFTACRGREDCPFNGMHRPKAKGNFVAFSGFYYTMNALNLSGHFSLDDFNSSMWFFCSQSWAQLQFMLPKFEEIYARSYCFSANFIYYLLVHGYNFNAETWPQIHFQKEVSNNNYLLLGDEATRTVFILTQLTHLYNNLALWNKNAF</sequence>
<evidence type="ECO:0000256" key="1">
    <source>
        <dbReference type="ARBA" id="ARBA00009283"/>
    </source>
</evidence>
<dbReference type="FunFam" id="3.30.420.40:FF:000068">
    <property type="entry name" value="Ectonucleoside triphosphate diphosphohydrolase 1"/>
    <property type="match status" value="1"/>
</dbReference>
<feature type="binding site" evidence="4">
    <location>
        <begin position="192"/>
        <end position="196"/>
    </location>
    <ligand>
        <name>ATP</name>
        <dbReference type="ChEBI" id="CHEBI:30616"/>
    </ligand>
</feature>
<dbReference type="GO" id="GO:0005524">
    <property type="term" value="F:ATP binding"/>
    <property type="evidence" value="ECO:0007669"/>
    <property type="project" value="UniProtKB-KW"/>
</dbReference>
<keyword evidence="2 5" id="KW-0378">Hydrolase</keyword>
<organism evidence="6 7">
    <name type="scientific">Cyanoderma ruficeps</name>
    <name type="common">rufous-capped babbler</name>
    <dbReference type="NCBI Taxonomy" id="181631"/>
    <lineage>
        <taxon>Eukaryota</taxon>
        <taxon>Metazoa</taxon>
        <taxon>Chordata</taxon>
        <taxon>Craniata</taxon>
        <taxon>Vertebrata</taxon>
        <taxon>Euteleostomi</taxon>
        <taxon>Archelosauria</taxon>
        <taxon>Archosauria</taxon>
        <taxon>Dinosauria</taxon>
        <taxon>Saurischia</taxon>
        <taxon>Theropoda</taxon>
        <taxon>Coelurosauria</taxon>
        <taxon>Aves</taxon>
        <taxon>Neognathae</taxon>
        <taxon>Neoaves</taxon>
        <taxon>Telluraves</taxon>
        <taxon>Australaves</taxon>
        <taxon>Passeriformes</taxon>
        <taxon>Sylvioidea</taxon>
        <taxon>Timaliidae</taxon>
        <taxon>Cyanoderma</taxon>
    </lineage>
</organism>
<dbReference type="Pfam" id="PF01150">
    <property type="entry name" value="GDA1_CD39"/>
    <property type="match status" value="1"/>
</dbReference>
<dbReference type="GO" id="GO:0009134">
    <property type="term" value="P:nucleoside diphosphate catabolic process"/>
    <property type="evidence" value="ECO:0007669"/>
    <property type="project" value="TreeGrafter"/>
</dbReference>
<dbReference type="PROSITE" id="PS01238">
    <property type="entry name" value="GDA1_CD39_NTPASE"/>
    <property type="match status" value="1"/>
</dbReference>
<protein>
    <submittedName>
        <fullName evidence="6">Ectonucleoside triphosphate diphosphohydrolase 3</fullName>
    </submittedName>
</protein>
<name>A0A8C3QG46_9PASS</name>
<dbReference type="Gene3D" id="3.30.420.40">
    <property type="match status" value="1"/>
</dbReference>
<dbReference type="GO" id="GO:0045134">
    <property type="term" value="F:UDP phosphatase activity"/>
    <property type="evidence" value="ECO:0007669"/>
    <property type="project" value="TreeGrafter"/>
</dbReference>
<comment type="similarity">
    <text evidence="1 5">Belongs to the GDA1/CD39 NTPase family.</text>
</comment>
<accession>A0A8C3QG46</accession>
<dbReference type="Proteomes" id="UP000694396">
    <property type="component" value="Unplaced"/>
</dbReference>
<dbReference type="AlphaFoldDB" id="A0A8C3QG46"/>
<dbReference type="Gene3D" id="3.30.420.150">
    <property type="entry name" value="Exopolyphosphatase. Domain 2"/>
    <property type="match status" value="1"/>
</dbReference>
<proteinExistence type="inferred from homology"/>
<evidence type="ECO:0000313" key="7">
    <source>
        <dbReference type="Proteomes" id="UP000694396"/>
    </source>
</evidence>
<keyword evidence="4" id="KW-0547">Nucleotide-binding</keyword>
<evidence type="ECO:0000256" key="3">
    <source>
        <dbReference type="PIRSR" id="PIRSR600407-1"/>
    </source>
</evidence>
<dbReference type="Ensembl" id="ENSCRFT00000003118.1">
    <property type="protein sequence ID" value="ENSCRFP00000002994.1"/>
    <property type="gene ID" value="ENSCRFG00000002367.1"/>
</dbReference>
<reference evidence="6" key="2">
    <citation type="submission" date="2025-09" db="UniProtKB">
        <authorList>
            <consortium name="Ensembl"/>
        </authorList>
    </citation>
    <scope>IDENTIFICATION</scope>
</reference>
<dbReference type="PANTHER" id="PTHR11782:SF38">
    <property type="entry name" value="ECTONUCLEOSIDE TRIPHOSPHATE DIPHOSPHOHYDROLASE 3"/>
    <property type="match status" value="1"/>
</dbReference>
<reference evidence="6" key="1">
    <citation type="submission" date="2025-08" db="UniProtKB">
        <authorList>
            <consortium name="Ensembl"/>
        </authorList>
    </citation>
    <scope>IDENTIFICATION</scope>
</reference>
<evidence type="ECO:0000256" key="4">
    <source>
        <dbReference type="PIRSR" id="PIRSR600407-2"/>
    </source>
</evidence>
<dbReference type="PANTHER" id="PTHR11782">
    <property type="entry name" value="ADENOSINE/GUANOSINE DIPHOSPHATASE"/>
    <property type="match status" value="1"/>
</dbReference>
<evidence type="ECO:0000256" key="2">
    <source>
        <dbReference type="ARBA" id="ARBA00022801"/>
    </source>
</evidence>
<dbReference type="GO" id="GO:0005886">
    <property type="term" value="C:plasma membrane"/>
    <property type="evidence" value="ECO:0007669"/>
    <property type="project" value="TreeGrafter"/>
</dbReference>
<evidence type="ECO:0000256" key="5">
    <source>
        <dbReference type="RuleBase" id="RU003833"/>
    </source>
</evidence>